<sequence length="249" mass="27558">MTRNIHGANQFQIDTQAAHTNQMSKWGHWDCGDQVMRRMRCTHKAKGLYLWPQPAVSLGSSYGEDEMHPQGKGSIPLASTSGIPQPELKSFQVKGKLIPFPRPLSGPEKIMKVMHEQKRSPRDLGISYSSSGVRSLVMAPVGLGPDGIDLERNLKGNNSRTEEDDLDGMGQNLVGMVHFYPHINALLLGIIQGLQQKFITPTHPHPQTIYTCSVCNCGFGRLFTAVAVHFACYGLEWLTGMGFTQVEQL</sequence>
<dbReference type="Proteomes" id="UP000828048">
    <property type="component" value="Chromosome 3"/>
</dbReference>
<evidence type="ECO:0000313" key="1">
    <source>
        <dbReference type="EMBL" id="KAH7858850.1"/>
    </source>
</evidence>
<protein>
    <submittedName>
        <fullName evidence="1">Uncharacterized protein</fullName>
    </submittedName>
</protein>
<comment type="caution">
    <text evidence="1">The sequence shown here is derived from an EMBL/GenBank/DDBJ whole genome shotgun (WGS) entry which is preliminary data.</text>
</comment>
<keyword evidence="2" id="KW-1185">Reference proteome</keyword>
<gene>
    <name evidence="1" type="ORF">Vadar_028705</name>
</gene>
<reference evidence="1 2" key="1">
    <citation type="journal article" date="2021" name="Hortic Res">
        <title>High-quality reference genome and annotation aids understanding of berry development for evergreen blueberry (Vaccinium darrowii).</title>
        <authorList>
            <person name="Yu J."/>
            <person name="Hulse-Kemp A.M."/>
            <person name="Babiker E."/>
            <person name="Staton M."/>
        </authorList>
    </citation>
    <scope>NUCLEOTIDE SEQUENCE [LARGE SCALE GENOMIC DNA]</scope>
    <source>
        <strain evidence="2">cv. NJ 8807/NJ 8810</strain>
        <tissue evidence="1">Young leaf</tissue>
    </source>
</reference>
<proteinExistence type="predicted"/>
<organism evidence="1 2">
    <name type="scientific">Vaccinium darrowii</name>
    <dbReference type="NCBI Taxonomy" id="229202"/>
    <lineage>
        <taxon>Eukaryota</taxon>
        <taxon>Viridiplantae</taxon>
        <taxon>Streptophyta</taxon>
        <taxon>Embryophyta</taxon>
        <taxon>Tracheophyta</taxon>
        <taxon>Spermatophyta</taxon>
        <taxon>Magnoliopsida</taxon>
        <taxon>eudicotyledons</taxon>
        <taxon>Gunneridae</taxon>
        <taxon>Pentapetalae</taxon>
        <taxon>asterids</taxon>
        <taxon>Ericales</taxon>
        <taxon>Ericaceae</taxon>
        <taxon>Vaccinioideae</taxon>
        <taxon>Vaccinieae</taxon>
        <taxon>Vaccinium</taxon>
    </lineage>
</organism>
<evidence type="ECO:0000313" key="2">
    <source>
        <dbReference type="Proteomes" id="UP000828048"/>
    </source>
</evidence>
<name>A0ACB7Z0U2_9ERIC</name>
<dbReference type="EMBL" id="CM037153">
    <property type="protein sequence ID" value="KAH7858850.1"/>
    <property type="molecule type" value="Genomic_DNA"/>
</dbReference>
<accession>A0ACB7Z0U2</accession>